<evidence type="ECO:0000313" key="4">
    <source>
        <dbReference type="Proteomes" id="UP000294739"/>
    </source>
</evidence>
<dbReference type="PANTHER" id="PTHR43569:SF1">
    <property type="entry name" value="BLL3371 PROTEIN"/>
    <property type="match status" value="1"/>
</dbReference>
<dbReference type="Gene3D" id="3.20.20.140">
    <property type="entry name" value="Metal-dependent hydrolases"/>
    <property type="match status" value="1"/>
</dbReference>
<dbReference type="InterPro" id="IPR032466">
    <property type="entry name" value="Metal_Hydrolase"/>
</dbReference>
<dbReference type="SUPFAM" id="SSF51556">
    <property type="entry name" value="Metallo-dependent hydrolases"/>
    <property type="match status" value="1"/>
</dbReference>
<dbReference type="GO" id="GO:0016787">
    <property type="term" value="F:hydrolase activity"/>
    <property type="evidence" value="ECO:0007669"/>
    <property type="project" value="InterPro"/>
</dbReference>
<sequence>MPIVDAHHHLWDLARGYYPLRHGPTRPGPARDGAGSYLPAHYRHDVRGYDVVATVHVEAAHDPDDPVAETRWLAEQRRATAIPTVIVGYADLRSPLLQDTLDGHLRHAEVRGIRQMLDVDPLSGGPLRDALGDDRWVAGLRSVADRGLVFVAQLDTEELPRLAEVLSGLRDLRVVLCHAGLRGPGALSDRRRWVTGLERLAACPNVTVAVSGLGSLLPAWDHTLAASVTRTVLDVLGPRRAMFASNFPVDRPVVTFGQLVAAARTATAHLPVAEQQEFFAGTAQRVYRLPSSVRRPGVV</sequence>
<dbReference type="OrthoDB" id="5450317at2"/>
<evidence type="ECO:0000259" key="2">
    <source>
        <dbReference type="Pfam" id="PF04909"/>
    </source>
</evidence>
<protein>
    <recommendedName>
        <fullName evidence="2">Amidohydrolase-related domain-containing protein</fullName>
    </recommendedName>
</protein>
<feature type="domain" description="Amidohydrolase-related" evidence="2">
    <location>
        <begin position="4"/>
        <end position="289"/>
    </location>
</feature>
<dbReference type="PANTHER" id="PTHR43569">
    <property type="entry name" value="AMIDOHYDROLASE"/>
    <property type="match status" value="1"/>
</dbReference>
<dbReference type="RefSeq" id="WP_131891143.1">
    <property type="nucleotide sequence ID" value="NZ_SMKZ01000003.1"/>
</dbReference>
<proteinExistence type="inferred from homology"/>
<reference evidence="3 4" key="1">
    <citation type="submission" date="2019-03" db="EMBL/GenBank/DDBJ databases">
        <title>Draft genome sequences of novel Actinobacteria.</title>
        <authorList>
            <person name="Sahin N."/>
            <person name="Ay H."/>
            <person name="Saygin H."/>
        </authorList>
    </citation>
    <scope>NUCLEOTIDE SEQUENCE [LARGE SCALE GENOMIC DNA]</scope>
    <source>
        <strain evidence="3 4">5K138</strain>
    </source>
</reference>
<gene>
    <name evidence="3" type="ORF">E1269_03230</name>
</gene>
<dbReference type="Proteomes" id="UP000294739">
    <property type="component" value="Unassembled WGS sequence"/>
</dbReference>
<evidence type="ECO:0000313" key="3">
    <source>
        <dbReference type="EMBL" id="TDE14191.1"/>
    </source>
</evidence>
<evidence type="ECO:0000256" key="1">
    <source>
        <dbReference type="ARBA" id="ARBA00038310"/>
    </source>
</evidence>
<dbReference type="InParanoid" id="A0A4R5DQ61"/>
<dbReference type="Pfam" id="PF04909">
    <property type="entry name" value="Amidohydro_2"/>
    <property type="match status" value="1"/>
</dbReference>
<name>A0A4R5DQ61_9ACTN</name>
<keyword evidence="4" id="KW-1185">Reference proteome</keyword>
<dbReference type="InterPro" id="IPR052350">
    <property type="entry name" value="Metallo-dep_Lactonases"/>
</dbReference>
<accession>A0A4R5DQ61</accession>
<comment type="similarity">
    <text evidence="1">Belongs to the metallo-dependent hydrolases superfamily.</text>
</comment>
<organism evidence="3 4">
    <name type="scientific">Jiangella asiatica</name>
    <dbReference type="NCBI Taxonomy" id="2530372"/>
    <lineage>
        <taxon>Bacteria</taxon>
        <taxon>Bacillati</taxon>
        <taxon>Actinomycetota</taxon>
        <taxon>Actinomycetes</taxon>
        <taxon>Jiangellales</taxon>
        <taxon>Jiangellaceae</taxon>
        <taxon>Jiangella</taxon>
    </lineage>
</organism>
<dbReference type="AlphaFoldDB" id="A0A4R5DQ61"/>
<dbReference type="EMBL" id="SMKZ01000003">
    <property type="protein sequence ID" value="TDE14191.1"/>
    <property type="molecule type" value="Genomic_DNA"/>
</dbReference>
<dbReference type="InterPro" id="IPR006680">
    <property type="entry name" value="Amidohydro-rel"/>
</dbReference>
<comment type="caution">
    <text evidence="3">The sequence shown here is derived from an EMBL/GenBank/DDBJ whole genome shotgun (WGS) entry which is preliminary data.</text>
</comment>